<keyword evidence="7" id="KW-0547">Nucleotide-binding</keyword>
<evidence type="ECO:0000256" key="7">
    <source>
        <dbReference type="ARBA" id="ARBA00022741"/>
    </source>
</evidence>
<dbReference type="Gene3D" id="1.10.287.130">
    <property type="match status" value="1"/>
</dbReference>
<keyword evidence="12" id="KW-0472">Membrane</keyword>
<dbReference type="GO" id="GO:0000155">
    <property type="term" value="F:phosphorelay sensor kinase activity"/>
    <property type="evidence" value="ECO:0007669"/>
    <property type="project" value="InterPro"/>
</dbReference>
<name>F3L2X0_9GAMM</name>
<dbReference type="PANTHER" id="PTHR45436">
    <property type="entry name" value="SENSOR HISTIDINE KINASE YKOH"/>
    <property type="match status" value="1"/>
</dbReference>
<sequence>MRSIRRTLILTLLSAFTLVMFVASLNGYLSSMNKAEGLLDDHLKQLAVALAQSHSVSSEMFEDYVLEFEDLQGPSMIAYQVIESGRVTRRTSNAPTESWAEIVSGFSYRNFGDFRWRVYALEVSEAKRVVVAERADLRFVVAETVVLQSIYPLLVWLPILALLTWFIVTWGLRPLAHLSLWIGLKKENDFTPIAFEQTPKELKQIVQSLNGLLGRLGSAFQREKQFGAVAAHELRTPISVAKVHIHNLRLSLKEEAELKALDYVDESVGRLQRVVQQMLDLSRTQPEVIQTRFDPVDLNAVVQQVCVDLWGKFDQKSQTIEFHDAATLPKITGDGALLSLLFENLLQNANRYTPQGGQICVETQCLPSGKIAVTVNDSGPGIAEDQRDMVFNRFYRVHHDNQPEGVGLGLAIVGQIARLHHAHVDISSNRLGGAKFTVTFPAPERKQ</sequence>
<keyword evidence="5" id="KW-0808">Transferase</keyword>
<dbReference type="Gene3D" id="3.30.565.10">
    <property type="entry name" value="Histidine kinase-like ATPase, C-terminal domain"/>
    <property type="match status" value="1"/>
</dbReference>
<evidence type="ECO:0000256" key="12">
    <source>
        <dbReference type="ARBA" id="ARBA00023136"/>
    </source>
</evidence>
<dbReference type="GO" id="GO:0005524">
    <property type="term" value="F:ATP binding"/>
    <property type="evidence" value="ECO:0007669"/>
    <property type="project" value="UniProtKB-KW"/>
</dbReference>
<evidence type="ECO:0000256" key="5">
    <source>
        <dbReference type="ARBA" id="ARBA00022679"/>
    </source>
</evidence>
<keyword evidence="14" id="KW-1185">Reference proteome</keyword>
<evidence type="ECO:0000256" key="4">
    <source>
        <dbReference type="ARBA" id="ARBA00022553"/>
    </source>
</evidence>
<proteinExistence type="predicted"/>
<evidence type="ECO:0000256" key="9">
    <source>
        <dbReference type="ARBA" id="ARBA00022840"/>
    </source>
</evidence>
<dbReference type="InterPro" id="IPR003661">
    <property type="entry name" value="HisK_dim/P_dom"/>
</dbReference>
<dbReference type="AlphaFoldDB" id="F3L2X0"/>
<dbReference type="InterPro" id="IPR036097">
    <property type="entry name" value="HisK_dim/P_sf"/>
</dbReference>
<protein>
    <recommendedName>
        <fullName evidence="3">histidine kinase</fullName>
        <ecNumber evidence="3">2.7.13.3</ecNumber>
    </recommendedName>
</protein>
<dbReference type="RefSeq" id="WP_009576128.1">
    <property type="nucleotide sequence ID" value="NZ_AEIG01000056.1"/>
</dbReference>
<comment type="catalytic activity">
    <reaction evidence="1">
        <text>ATP + protein L-histidine = ADP + protein N-phospho-L-histidine.</text>
        <dbReference type="EC" id="2.7.13.3"/>
    </reaction>
</comment>
<keyword evidence="10" id="KW-1133">Transmembrane helix</keyword>
<evidence type="ECO:0000256" key="8">
    <source>
        <dbReference type="ARBA" id="ARBA00022777"/>
    </source>
</evidence>
<dbReference type="SMART" id="SM00388">
    <property type="entry name" value="HisKA"/>
    <property type="match status" value="1"/>
</dbReference>
<evidence type="ECO:0000256" key="10">
    <source>
        <dbReference type="ARBA" id="ARBA00022989"/>
    </source>
</evidence>
<dbReference type="EMBL" id="AEIG01000056">
    <property type="protein sequence ID" value="EGG29321.1"/>
    <property type="molecule type" value="Genomic_DNA"/>
</dbReference>
<accession>F3L2X0</accession>
<keyword evidence="6" id="KW-0812">Transmembrane</keyword>
<dbReference type="PRINTS" id="PR00344">
    <property type="entry name" value="BCTRLSENSOR"/>
</dbReference>
<dbReference type="InterPro" id="IPR004358">
    <property type="entry name" value="Sig_transdc_His_kin-like_C"/>
</dbReference>
<dbReference type="GO" id="GO:0005886">
    <property type="term" value="C:plasma membrane"/>
    <property type="evidence" value="ECO:0007669"/>
    <property type="project" value="TreeGrafter"/>
</dbReference>
<reference evidence="13 14" key="1">
    <citation type="journal article" date="2011" name="J. Bacteriol.">
        <title>Genome sequence of strain IMCC3088, a proteorhodopsin-containing marine bacterium belonging to the OM60/NOR5 clade.</title>
        <authorList>
            <person name="Jang Y."/>
            <person name="Oh H.M."/>
            <person name="Kang I."/>
            <person name="Lee K."/>
            <person name="Yang S.J."/>
            <person name="Cho J.C."/>
        </authorList>
    </citation>
    <scope>NUCLEOTIDE SEQUENCE [LARGE SCALE GENOMIC DNA]</scope>
    <source>
        <strain evidence="13 14">IMCC3088</strain>
    </source>
</reference>
<keyword evidence="8 13" id="KW-0418">Kinase</keyword>
<dbReference type="eggNOG" id="COG2205">
    <property type="taxonomic scope" value="Bacteria"/>
</dbReference>
<dbReference type="Pfam" id="PF02518">
    <property type="entry name" value="HATPase_c"/>
    <property type="match status" value="1"/>
</dbReference>
<evidence type="ECO:0000313" key="14">
    <source>
        <dbReference type="Proteomes" id="UP000005615"/>
    </source>
</evidence>
<dbReference type="CDD" id="cd00075">
    <property type="entry name" value="HATPase"/>
    <property type="match status" value="1"/>
</dbReference>
<evidence type="ECO:0000256" key="2">
    <source>
        <dbReference type="ARBA" id="ARBA00004141"/>
    </source>
</evidence>
<evidence type="ECO:0000256" key="1">
    <source>
        <dbReference type="ARBA" id="ARBA00000085"/>
    </source>
</evidence>
<dbReference type="InterPro" id="IPR036890">
    <property type="entry name" value="HATPase_C_sf"/>
</dbReference>
<dbReference type="EC" id="2.7.13.3" evidence="3"/>
<dbReference type="Proteomes" id="UP000005615">
    <property type="component" value="Unassembled WGS sequence"/>
</dbReference>
<keyword evidence="9" id="KW-0067">ATP-binding</keyword>
<evidence type="ECO:0000256" key="3">
    <source>
        <dbReference type="ARBA" id="ARBA00012438"/>
    </source>
</evidence>
<evidence type="ECO:0000256" key="11">
    <source>
        <dbReference type="ARBA" id="ARBA00023012"/>
    </source>
</evidence>
<dbReference type="SUPFAM" id="SSF55874">
    <property type="entry name" value="ATPase domain of HSP90 chaperone/DNA topoisomerase II/histidine kinase"/>
    <property type="match status" value="1"/>
</dbReference>
<dbReference type="Pfam" id="PF08521">
    <property type="entry name" value="2CSK_N"/>
    <property type="match status" value="1"/>
</dbReference>
<dbReference type="PROSITE" id="PS50109">
    <property type="entry name" value="HIS_KIN"/>
    <property type="match status" value="1"/>
</dbReference>
<keyword evidence="4" id="KW-0597">Phosphoprotein</keyword>
<evidence type="ECO:0000313" key="13">
    <source>
        <dbReference type="EMBL" id="EGG29321.1"/>
    </source>
</evidence>
<keyword evidence="11" id="KW-0902">Two-component regulatory system</keyword>
<dbReference type="STRING" id="2518989.IMCC3088_1894"/>
<comment type="caution">
    <text evidence="13">The sequence shown here is derived from an EMBL/GenBank/DDBJ whole genome shotgun (WGS) entry which is preliminary data.</text>
</comment>
<dbReference type="SUPFAM" id="SSF47384">
    <property type="entry name" value="Homodimeric domain of signal transducing histidine kinase"/>
    <property type="match status" value="1"/>
</dbReference>
<dbReference type="OrthoDB" id="9809766at2"/>
<dbReference type="InterPro" id="IPR013727">
    <property type="entry name" value="2CSK_N"/>
</dbReference>
<evidence type="ECO:0000256" key="6">
    <source>
        <dbReference type="ARBA" id="ARBA00022692"/>
    </source>
</evidence>
<dbReference type="PANTHER" id="PTHR45436:SF14">
    <property type="entry name" value="SENSOR PROTEIN QSEC"/>
    <property type="match status" value="1"/>
</dbReference>
<dbReference type="CDD" id="cd00082">
    <property type="entry name" value="HisKA"/>
    <property type="match status" value="1"/>
</dbReference>
<dbReference type="SMART" id="SM00387">
    <property type="entry name" value="HATPase_c"/>
    <property type="match status" value="1"/>
</dbReference>
<dbReference type="InterPro" id="IPR005467">
    <property type="entry name" value="His_kinase_dom"/>
</dbReference>
<organism evidence="13 14">
    <name type="scientific">Aequoribacter fuscus</name>
    <dbReference type="NCBI Taxonomy" id="2518989"/>
    <lineage>
        <taxon>Bacteria</taxon>
        <taxon>Pseudomonadati</taxon>
        <taxon>Pseudomonadota</taxon>
        <taxon>Gammaproteobacteria</taxon>
        <taxon>Cellvibrionales</taxon>
        <taxon>Halieaceae</taxon>
        <taxon>Aequoribacter</taxon>
    </lineage>
</organism>
<gene>
    <name evidence="13" type="ORF">IMCC3088_1894</name>
</gene>
<dbReference type="InterPro" id="IPR003594">
    <property type="entry name" value="HATPase_dom"/>
</dbReference>
<dbReference type="Pfam" id="PF00512">
    <property type="entry name" value="HisKA"/>
    <property type="match status" value="1"/>
</dbReference>
<dbReference type="InterPro" id="IPR050428">
    <property type="entry name" value="TCS_sensor_his_kinase"/>
</dbReference>
<comment type="subcellular location">
    <subcellularLocation>
        <location evidence="2">Membrane</location>
        <topology evidence="2">Multi-pass membrane protein</topology>
    </subcellularLocation>
</comment>